<organism evidence="3 4">
    <name type="scientific">Hyphomonas hirschiana VP5</name>
    <dbReference type="NCBI Taxonomy" id="1280951"/>
    <lineage>
        <taxon>Bacteria</taxon>
        <taxon>Pseudomonadati</taxon>
        <taxon>Pseudomonadota</taxon>
        <taxon>Alphaproteobacteria</taxon>
        <taxon>Hyphomonadales</taxon>
        <taxon>Hyphomonadaceae</taxon>
        <taxon>Hyphomonas</taxon>
    </lineage>
</organism>
<sequence>MFTKNNKTPAAPPPEPQQKPVPAQDAIRGAATKPAARAASIICADMKINGSVTSEGALQIDGIVDGDVSATDITIGASGQITGEVKAEVVKVKGRIKGSIRARKVELETGAHVKGDIVHSSLQIQSNAVFEGQVKHADDPLKETGPVAAGSSASANDSKASSLASGTPGPYAISSSSPPS</sequence>
<reference evidence="3 4" key="1">
    <citation type="submission" date="2013-04" db="EMBL/GenBank/DDBJ databases">
        <title>Hyphomonas hirschiana VP5 Genome Sequencing.</title>
        <authorList>
            <person name="Lai Q."/>
            <person name="Shao Z."/>
        </authorList>
    </citation>
    <scope>NUCLEOTIDE SEQUENCE [LARGE SCALE GENOMIC DNA]</scope>
    <source>
        <strain evidence="3 4">VP5</strain>
    </source>
</reference>
<proteinExistence type="inferred from homology"/>
<feature type="region of interest" description="Disordered" evidence="2">
    <location>
        <begin position="1"/>
        <end position="32"/>
    </location>
</feature>
<dbReference type="Pfam" id="PF04519">
    <property type="entry name" value="Bactofilin"/>
    <property type="match status" value="1"/>
</dbReference>
<dbReference type="AlphaFoldDB" id="A0A059FLT8"/>
<dbReference type="OrthoDB" id="5738271at2"/>
<gene>
    <name evidence="3" type="ORF">HHI_12664</name>
</gene>
<dbReference type="PANTHER" id="PTHR35024">
    <property type="entry name" value="HYPOTHETICAL CYTOSOLIC PROTEIN"/>
    <property type="match status" value="1"/>
</dbReference>
<evidence type="ECO:0000313" key="4">
    <source>
        <dbReference type="Proteomes" id="UP000025061"/>
    </source>
</evidence>
<dbReference type="Proteomes" id="UP000025061">
    <property type="component" value="Unassembled WGS sequence"/>
</dbReference>
<dbReference type="PATRIC" id="fig|1280951.3.peg.2552"/>
<dbReference type="RefSeq" id="WP_011647615.1">
    <property type="nucleotide sequence ID" value="NZ_ARYI01000011.1"/>
</dbReference>
<dbReference type="EMBL" id="ARYI01000011">
    <property type="protein sequence ID" value="KCZ91443.1"/>
    <property type="molecule type" value="Genomic_DNA"/>
</dbReference>
<feature type="compositionally biased region" description="Low complexity" evidence="2">
    <location>
        <begin position="20"/>
        <end position="32"/>
    </location>
</feature>
<protein>
    <submittedName>
        <fullName evidence="3">Putative lipoprotein</fullName>
    </submittedName>
</protein>
<keyword evidence="4" id="KW-1185">Reference proteome</keyword>
<accession>A0A059FLT8</accession>
<feature type="compositionally biased region" description="Low complexity" evidence="2">
    <location>
        <begin position="148"/>
        <end position="165"/>
    </location>
</feature>
<feature type="region of interest" description="Disordered" evidence="2">
    <location>
        <begin position="135"/>
        <end position="180"/>
    </location>
</feature>
<evidence type="ECO:0000256" key="2">
    <source>
        <dbReference type="SAM" id="MobiDB-lite"/>
    </source>
</evidence>
<name>A0A059FLT8_9PROT</name>
<dbReference type="InterPro" id="IPR007607">
    <property type="entry name" value="BacA/B"/>
</dbReference>
<feature type="compositionally biased region" description="Pro residues" evidence="2">
    <location>
        <begin position="10"/>
        <end position="19"/>
    </location>
</feature>
<comment type="caution">
    <text evidence="3">The sequence shown here is derived from an EMBL/GenBank/DDBJ whole genome shotgun (WGS) entry which is preliminary data.</text>
</comment>
<evidence type="ECO:0000256" key="1">
    <source>
        <dbReference type="ARBA" id="ARBA00044755"/>
    </source>
</evidence>
<keyword evidence="3" id="KW-0449">Lipoprotein</keyword>
<evidence type="ECO:0000313" key="3">
    <source>
        <dbReference type="EMBL" id="KCZ91443.1"/>
    </source>
</evidence>
<dbReference type="PANTHER" id="PTHR35024:SF4">
    <property type="entry name" value="POLYMER-FORMING CYTOSKELETAL PROTEIN"/>
    <property type="match status" value="1"/>
</dbReference>
<comment type="similarity">
    <text evidence="1">Belongs to the bactofilin family.</text>
</comment>